<dbReference type="AlphaFoldDB" id="A0A1Q2D2J9"/>
<dbReference type="STRING" id="399497.BW733_09690"/>
<dbReference type="Gene3D" id="3.40.30.10">
    <property type="entry name" value="Glutaredoxin"/>
    <property type="match status" value="1"/>
</dbReference>
<dbReference type="EMBL" id="CP019607">
    <property type="protein sequence ID" value="AQP52555.1"/>
    <property type="molecule type" value="Genomic_DNA"/>
</dbReference>
<evidence type="ECO:0000313" key="2">
    <source>
        <dbReference type="EMBL" id="AQP52555.1"/>
    </source>
</evidence>
<dbReference type="InterPro" id="IPR036249">
    <property type="entry name" value="Thioredoxin-like_sf"/>
</dbReference>
<dbReference type="OrthoDB" id="9790554at2"/>
<gene>
    <name evidence="2" type="ORF">BW733_09690</name>
</gene>
<sequence length="117" mass="12589">MSEITVLHNPRCSTSRAAVEAVEGSGLDAEVRNYLKEPLTKQEWLDVLGKLDAAPTELVRRDPNFERSGLSDADVATADQVATVLAEQPALAQRPVLIRGGRAIIGRPKSAVPDFLA</sequence>
<proteinExistence type="inferred from homology"/>
<name>A0A1Q2D2J9_9ACTN</name>
<dbReference type="Pfam" id="PF03960">
    <property type="entry name" value="ArsC"/>
    <property type="match status" value="1"/>
</dbReference>
<organism evidence="2 3">
    <name type="scientific">Tessaracoccus flavescens</name>
    <dbReference type="NCBI Taxonomy" id="399497"/>
    <lineage>
        <taxon>Bacteria</taxon>
        <taxon>Bacillati</taxon>
        <taxon>Actinomycetota</taxon>
        <taxon>Actinomycetes</taxon>
        <taxon>Propionibacteriales</taxon>
        <taxon>Propionibacteriaceae</taxon>
        <taxon>Tessaracoccus</taxon>
    </lineage>
</organism>
<comment type="similarity">
    <text evidence="1">Belongs to the ArsC family.</text>
</comment>
<reference evidence="2 3" key="1">
    <citation type="journal article" date="2008" name="Int. J. Syst. Evol. Microbiol.">
        <title>Tessaracoccus flavescens sp. nov., isolated from marine sediment.</title>
        <authorList>
            <person name="Lee D.W."/>
            <person name="Lee S.D."/>
        </authorList>
    </citation>
    <scope>NUCLEOTIDE SEQUENCE [LARGE SCALE GENOMIC DNA]</scope>
    <source>
        <strain evidence="2 3">SST-39T</strain>
    </source>
</reference>
<dbReference type="SUPFAM" id="SSF52833">
    <property type="entry name" value="Thioredoxin-like"/>
    <property type="match status" value="1"/>
</dbReference>
<keyword evidence="3" id="KW-1185">Reference proteome</keyword>
<dbReference type="PANTHER" id="PTHR30041">
    <property type="entry name" value="ARSENATE REDUCTASE"/>
    <property type="match status" value="1"/>
</dbReference>
<dbReference type="InterPro" id="IPR006660">
    <property type="entry name" value="Arsenate_reductase-like"/>
</dbReference>
<dbReference type="PROSITE" id="PS51353">
    <property type="entry name" value="ARSC"/>
    <property type="match status" value="1"/>
</dbReference>
<dbReference type="RefSeq" id="WP_077352864.1">
    <property type="nucleotide sequence ID" value="NZ_CP019607.1"/>
</dbReference>
<evidence type="ECO:0000313" key="3">
    <source>
        <dbReference type="Proteomes" id="UP000188235"/>
    </source>
</evidence>
<dbReference type="KEGG" id="tfa:BW733_09690"/>
<dbReference type="PANTHER" id="PTHR30041:SF4">
    <property type="entry name" value="ARSENATE REDUCTASE"/>
    <property type="match status" value="1"/>
</dbReference>
<evidence type="ECO:0000256" key="1">
    <source>
        <dbReference type="PROSITE-ProRule" id="PRU01282"/>
    </source>
</evidence>
<accession>A0A1Q2D2J9</accession>
<dbReference type="Proteomes" id="UP000188235">
    <property type="component" value="Chromosome"/>
</dbReference>
<protein>
    <submittedName>
        <fullName evidence="2">Arsenate reductase</fullName>
    </submittedName>
</protein>